<organism evidence="1 2">
    <name type="scientific">Adineta steineri</name>
    <dbReference type="NCBI Taxonomy" id="433720"/>
    <lineage>
        <taxon>Eukaryota</taxon>
        <taxon>Metazoa</taxon>
        <taxon>Spiralia</taxon>
        <taxon>Gnathifera</taxon>
        <taxon>Rotifera</taxon>
        <taxon>Eurotatoria</taxon>
        <taxon>Bdelloidea</taxon>
        <taxon>Adinetida</taxon>
        <taxon>Adinetidae</taxon>
        <taxon>Adineta</taxon>
    </lineage>
</organism>
<dbReference type="EMBL" id="CAJOAZ010028770">
    <property type="protein sequence ID" value="CAF4420082.1"/>
    <property type="molecule type" value="Genomic_DNA"/>
</dbReference>
<gene>
    <name evidence="1" type="ORF">OXD698_LOCUS52581</name>
</gene>
<comment type="caution">
    <text evidence="1">The sequence shown here is derived from an EMBL/GenBank/DDBJ whole genome shotgun (WGS) entry which is preliminary data.</text>
</comment>
<sequence length="31" mass="3342">MAAIANRVTALVPKLALPVARYGQSKLSRFV</sequence>
<dbReference type="Proteomes" id="UP000663844">
    <property type="component" value="Unassembled WGS sequence"/>
</dbReference>
<feature type="non-terminal residue" evidence="1">
    <location>
        <position position="1"/>
    </location>
</feature>
<evidence type="ECO:0000313" key="1">
    <source>
        <dbReference type="EMBL" id="CAF4420082.1"/>
    </source>
</evidence>
<dbReference type="AlphaFoldDB" id="A0A820QDR8"/>
<evidence type="ECO:0000313" key="2">
    <source>
        <dbReference type="Proteomes" id="UP000663844"/>
    </source>
</evidence>
<name>A0A820QDR8_9BILA</name>
<proteinExistence type="predicted"/>
<protein>
    <submittedName>
        <fullName evidence="1">Uncharacterized protein</fullName>
    </submittedName>
</protein>
<reference evidence="1" key="1">
    <citation type="submission" date="2021-02" db="EMBL/GenBank/DDBJ databases">
        <authorList>
            <person name="Nowell W R."/>
        </authorList>
    </citation>
    <scope>NUCLEOTIDE SEQUENCE</scope>
</reference>
<accession>A0A820QDR8</accession>